<dbReference type="EMBL" id="GBRH01177054">
    <property type="protein sequence ID" value="JAE20842.1"/>
    <property type="molecule type" value="Transcribed_RNA"/>
</dbReference>
<organism evidence="2">
    <name type="scientific">Arundo donax</name>
    <name type="common">Giant reed</name>
    <name type="synonym">Donax arundinaceus</name>
    <dbReference type="NCBI Taxonomy" id="35708"/>
    <lineage>
        <taxon>Eukaryota</taxon>
        <taxon>Viridiplantae</taxon>
        <taxon>Streptophyta</taxon>
        <taxon>Embryophyta</taxon>
        <taxon>Tracheophyta</taxon>
        <taxon>Spermatophyta</taxon>
        <taxon>Magnoliopsida</taxon>
        <taxon>Liliopsida</taxon>
        <taxon>Poales</taxon>
        <taxon>Poaceae</taxon>
        <taxon>PACMAD clade</taxon>
        <taxon>Arundinoideae</taxon>
        <taxon>Arundineae</taxon>
        <taxon>Arundo</taxon>
    </lineage>
</organism>
<reference evidence="2" key="2">
    <citation type="journal article" date="2015" name="Data Brief">
        <title>Shoot transcriptome of the giant reed, Arundo donax.</title>
        <authorList>
            <person name="Barrero R.A."/>
            <person name="Guerrero F.D."/>
            <person name="Moolhuijzen P."/>
            <person name="Goolsby J.A."/>
            <person name="Tidwell J."/>
            <person name="Bellgard S.E."/>
            <person name="Bellgard M.I."/>
        </authorList>
    </citation>
    <scope>NUCLEOTIDE SEQUENCE</scope>
    <source>
        <tissue evidence="2">Shoot tissue taken approximately 20 cm above the soil surface</tissue>
    </source>
</reference>
<accession>A0A0A9G8N9</accession>
<protein>
    <submittedName>
        <fullName evidence="2">Uncharacterized protein</fullName>
    </submittedName>
</protein>
<proteinExistence type="predicted"/>
<sequence length="56" mass="6413">MWIAQGTAMSVIRRLAVVVRWRRSCRARQASCTHGASPPGSRRRPPSSIRRQRPRT</sequence>
<evidence type="ECO:0000313" key="2">
    <source>
        <dbReference type="EMBL" id="JAE20842.1"/>
    </source>
</evidence>
<feature type="region of interest" description="Disordered" evidence="1">
    <location>
        <begin position="27"/>
        <end position="56"/>
    </location>
</feature>
<feature type="compositionally biased region" description="Basic residues" evidence="1">
    <location>
        <begin position="41"/>
        <end position="56"/>
    </location>
</feature>
<reference evidence="2" key="1">
    <citation type="submission" date="2014-09" db="EMBL/GenBank/DDBJ databases">
        <authorList>
            <person name="Magalhaes I.L.F."/>
            <person name="Oliveira U."/>
            <person name="Santos F.R."/>
            <person name="Vidigal T.H.D.A."/>
            <person name="Brescovit A.D."/>
            <person name="Santos A.J."/>
        </authorList>
    </citation>
    <scope>NUCLEOTIDE SEQUENCE</scope>
    <source>
        <tissue evidence="2">Shoot tissue taken approximately 20 cm above the soil surface</tissue>
    </source>
</reference>
<evidence type="ECO:0000256" key="1">
    <source>
        <dbReference type="SAM" id="MobiDB-lite"/>
    </source>
</evidence>
<name>A0A0A9G8N9_ARUDO</name>
<dbReference type="AlphaFoldDB" id="A0A0A9G8N9"/>